<proteinExistence type="predicted"/>
<dbReference type="AlphaFoldDB" id="A0A0F6A7X0"/>
<evidence type="ECO:0000256" key="1">
    <source>
        <dbReference type="SAM" id="SignalP"/>
    </source>
</evidence>
<dbReference type="PROSITE" id="PS51257">
    <property type="entry name" value="PROKAR_LIPOPROTEIN"/>
    <property type="match status" value="1"/>
</dbReference>
<gene>
    <name evidence="2" type="ORF">N479_20705</name>
</gene>
<evidence type="ECO:0000313" key="3">
    <source>
        <dbReference type="Proteomes" id="UP000033434"/>
    </source>
</evidence>
<dbReference type="RefSeq" id="WP_046357620.1">
    <property type="nucleotide sequence ID" value="NZ_AUXW01000173.1"/>
</dbReference>
<feature type="signal peptide" evidence="1">
    <location>
        <begin position="1"/>
        <end position="21"/>
    </location>
</feature>
<comment type="caution">
    <text evidence="2">The sequence shown here is derived from an EMBL/GenBank/DDBJ whole genome shotgun (WGS) entry which is preliminary data.</text>
</comment>
<accession>A0A0F6A7X0</accession>
<name>A0A0F6A7X0_9GAMM</name>
<dbReference type="EMBL" id="AUXW01000173">
    <property type="protein sequence ID" value="KKE81941.1"/>
    <property type="molecule type" value="Genomic_DNA"/>
</dbReference>
<evidence type="ECO:0000313" key="2">
    <source>
        <dbReference type="EMBL" id="KKE81941.1"/>
    </source>
</evidence>
<keyword evidence="1" id="KW-0732">Signal</keyword>
<protein>
    <submittedName>
        <fullName evidence="2">Uncharacterized protein</fullName>
    </submittedName>
</protein>
<dbReference type="Proteomes" id="UP000033434">
    <property type="component" value="Unassembled WGS sequence"/>
</dbReference>
<dbReference type="PATRIC" id="fig|1129367.4.peg.4214"/>
<organism evidence="2 3">
    <name type="scientific">Pseudoalteromonas luteoviolacea S4054</name>
    <dbReference type="NCBI Taxonomy" id="1129367"/>
    <lineage>
        <taxon>Bacteria</taxon>
        <taxon>Pseudomonadati</taxon>
        <taxon>Pseudomonadota</taxon>
        <taxon>Gammaproteobacteria</taxon>
        <taxon>Alteromonadales</taxon>
        <taxon>Pseudoalteromonadaceae</taxon>
        <taxon>Pseudoalteromonas</taxon>
    </lineage>
</organism>
<feature type="chain" id="PRO_5002499460" evidence="1">
    <location>
        <begin position="22"/>
        <end position="257"/>
    </location>
</feature>
<reference evidence="2 3" key="1">
    <citation type="journal article" date="2015" name="BMC Genomics">
        <title>Genome mining reveals unlocked bioactive potential of marine Gram-negative bacteria.</title>
        <authorList>
            <person name="Machado H."/>
            <person name="Sonnenschein E.C."/>
            <person name="Melchiorsen J."/>
            <person name="Gram L."/>
        </authorList>
    </citation>
    <scope>NUCLEOTIDE SEQUENCE [LARGE SCALE GENOMIC DNA]</scope>
    <source>
        <strain evidence="2 3">S4054</strain>
    </source>
</reference>
<sequence>MNLRTLSIAATLLGCVMTAQAQTVTFQLAATNDAGEPSNPTSAPGQKAYSFDIEMAYEYGTTKKCRINYSENSCVLEGVNNGNHLVRYKWNGLFAGKMSQMIAGWMNVNLYSPANVLIPSSNVHFYMVDNKPYDGSVQIYGRTSFEAMMYGYGSLQTTQNSNNLGNHIATMERWDMQNGKKFPMLAGCMSLALLPKTTNTIKRVTYPQPTLDTGPQTTLLCVPGNDTDTYVGIDAEKLRVTNISSVKPAELLATSAK</sequence>